<dbReference type="Proteomes" id="UP000696485">
    <property type="component" value="Unassembled WGS sequence"/>
</dbReference>
<gene>
    <name evidence="1" type="ORF">BG006_011479</name>
</gene>
<keyword evidence="2" id="KW-1185">Reference proteome</keyword>
<sequence length="399" mass="45016">MPPLTKISPFDIMIRLSLSFLSVASAFAVVSAAPYFAQQPFTNKFGFDARCLPDVSITEYQKFQLWSRELQSYVSKKMYGNRVVGGVYGDKDLQQLDFCVVLYDSECEPILPANCILEDVDYRLRVSKPMNGYIQVDGHYVKIVDSFEEASPLSLSNDGLGLRISHYDADGEVNVLATSKFNENGQPIVLEYPQTTRQRQRFDIVGPYEANKKIALSEPSQCISDLSIEALDDQCVPGISIREYHPFLLKSTLLDSMFSKEDGSSLVVGGINGDKDLRLLELCVVSEDARCNSQISSECIRQNGDYRFRVETPLKGYLRIVADQVEIVRDFEEASALGLFKDEPDWPMRISGRREDGKRVVLAARERGGPITVERPKTDAVRQWFEIIEANYGKEHSRL</sequence>
<organism evidence="1 2">
    <name type="scientific">Podila minutissima</name>
    <dbReference type="NCBI Taxonomy" id="64525"/>
    <lineage>
        <taxon>Eukaryota</taxon>
        <taxon>Fungi</taxon>
        <taxon>Fungi incertae sedis</taxon>
        <taxon>Mucoromycota</taxon>
        <taxon>Mortierellomycotina</taxon>
        <taxon>Mortierellomycetes</taxon>
        <taxon>Mortierellales</taxon>
        <taxon>Mortierellaceae</taxon>
        <taxon>Podila</taxon>
    </lineage>
</organism>
<evidence type="ECO:0000313" key="1">
    <source>
        <dbReference type="EMBL" id="KAF9325023.1"/>
    </source>
</evidence>
<protein>
    <submittedName>
        <fullName evidence="1">Uncharacterized protein</fullName>
    </submittedName>
</protein>
<comment type="caution">
    <text evidence="1">The sequence shown here is derived from an EMBL/GenBank/DDBJ whole genome shotgun (WGS) entry which is preliminary data.</text>
</comment>
<dbReference type="EMBL" id="JAAAUY010000990">
    <property type="protein sequence ID" value="KAF9325023.1"/>
    <property type="molecule type" value="Genomic_DNA"/>
</dbReference>
<dbReference type="AlphaFoldDB" id="A0A9P5SBU4"/>
<accession>A0A9P5SBU4</accession>
<proteinExistence type="predicted"/>
<name>A0A9P5SBU4_9FUNG</name>
<reference evidence="1" key="1">
    <citation type="journal article" date="2020" name="Fungal Divers.">
        <title>Resolving the Mortierellaceae phylogeny through synthesis of multi-gene phylogenetics and phylogenomics.</title>
        <authorList>
            <person name="Vandepol N."/>
            <person name="Liber J."/>
            <person name="Desiro A."/>
            <person name="Na H."/>
            <person name="Kennedy M."/>
            <person name="Barry K."/>
            <person name="Grigoriev I.V."/>
            <person name="Miller A.N."/>
            <person name="O'Donnell K."/>
            <person name="Stajich J.E."/>
            <person name="Bonito G."/>
        </authorList>
    </citation>
    <scope>NUCLEOTIDE SEQUENCE</scope>
    <source>
        <strain evidence="1">NVP1</strain>
    </source>
</reference>
<evidence type="ECO:0000313" key="2">
    <source>
        <dbReference type="Proteomes" id="UP000696485"/>
    </source>
</evidence>